<dbReference type="Proteomes" id="UP001174136">
    <property type="component" value="Unassembled WGS sequence"/>
</dbReference>
<evidence type="ECO:0000313" key="2">
    <source>
        <dbReference type="Proteomes" id="UP001174136"/>
    </source>
</evidence>
<dbReference type="PANTHER" id="PTHR46579">
    <property type="entry name" value="F5/8 TYPE C DOMAIN-CONTAINING PROTEIN-RELATED"/>
    <property type="match status" value="1"/>
</dbReference>
<dbReference type="AlphaFoldDB" id="A0AA47MR84"/>
<keyword evidence="2" id="KW-1185">Reference proteome</keyword>
<name>A0AA47MR84_MERPO</name>
<dbReference type="EMBL" id="JAOPHQ010003127">
    <property type="protein sequence ID" value="KAK0144669.1"/>
    <property type="molecule type" value="Genomic_DNA"/>
</dbReference>
<evidence type="ECO:0008006" key="3">
    <source>
        <dbReference type="Google" id="ProtNLM"/>
    </source>
</evidence>
<evidence type="ECO:0000313" key="1">
    <source>
        <dbReference type="EMBL" id="KAK0144669.1"/>
    </source>
</evidence>
<dbReference type="PANTHER" id="PTHR46579:SF1">
    <property type="entry name" value="F5_8 TYPE C DOMAIN-CONTAINING PROTEIN"/>
    <property type="match status" value="1"/>
</dbReference>
<accession>A0AA47MR84</accession>
<gene>
    <name evidence="1" type="ORF">N1851_017011</name>
</gene>
<proteinExistence type="predicted"/>
<protein>
    <recommendedName>
        <fullName evidence="3">DUF4218 domain-containing protein</fullName>
    </recommendedName>
</protein>
<organism evidence="1 2">
    <name type="scientific">Merluccius polli</name>
    <name type="common">Benguela hake</name>
    <name type="synonym">Merluccius cadenati</name>
    <dbReference type="NCBI Taxonomy" id="89951"/>
    <lineage>
        <taxon>Eukaryota</taxon>
        <taxon>Metazoa</taxon>
        <taxon>Chordata</taxon>
        <taxon>Craniata</taxon>
        <taxon>Vertebrata</taxon>
        <taxon>Euteleostomi</taxon>
        <taxon>Actinopterygii</taxon>
        <taxon>Neopterygii</taxon>
        <taxon>Teleostei</taxon>
        <taxon>Neoteleostei</taxon>
        <taxon>Acanthomorphata</taxon>
        <taxon>Zeiogadaria</taxon>
        <taxon>Gadariae</taxon>
        <taxon>Gadiformes</taxon>
        <taxon>Gadoidei</taxon>
        <taxon>Merlucciidae</taxon>
        <taxon>Merluccius</taxon>
    </lineage>
</organism>
<comment type="caution">
    <text evidence="1">The sequence shown here is derived from an EMBL/GenBank/DDBJ whole genome shotgun (WGS) entry which is preliminary data.</text>
</comment>
<sequence>MDHFQHAMLATPANPVMGVKEYQHSVCLGVTKQITSLWLDSKHHNEDWYLGGKDAIKVRHVDVAEQALRKFVLNFEKLYGAANASFNVHLLMHLAAGVHNWGPVGNIHISI</sequence>
<reference evidence="1" key="1">
    <citation type="journal article" date="2023" name="Front. Mar. Sci.">
        <title>A new Merluccius polli reference genome to investigate the effects of global change in West African waters.</title>
        <authorList>
            <person name="Mateo J.L."/>
            <person name="Blanco-Fernandez C."/>
            <person name="Garcia-Vazquez E."/>
            <person name="Machado-Schiaffino G."/>
        </authorList>
    </citation>
    <scope>NUCLEOTIDE SEQUENCE</scope>
    <source>
        <strain evidence="1">C29</strain>
        <tissue evidence="1">Fin</tissue>
    </source>
</reference>